<dbReference type="Proteomes" id="UP000276133">
    <property type="component" value="Unassembled WGS sequence"/>
</dbReference>
<evidence type="ECO:0000313" key="2">
    <source>
        <dbReference type="Proteomes" id="UP000276133"/>
    </source>
</evidence>
<accession>A0A3M7P3K2</accession>
<evidence type="ECO:0000313" key="1">
    <source>
        <dbReference type="EMBL" id="RMZ93583.1"/>
    </source>
</evidence>
<comment type="caution">
    <text evidence="1">The sequence shown here is derived from an EMBL/GenBank/DDBJ whole genome shotgun (WGS) entry which is preliminary data.</text>
</comment>
<gene>
    <name evidence="1" type="ORF">BpHYR1_041044</name>
</gene>
<keyword evidence="2" id="KW-1185">Reference proteome</keyword>
<protein>
    <submittedName>
        <fullName evidence="1">Uncharacterized protein</fullName>
    </submittedName>
</protein>
<proteinExistence type="predicted"/>
<organism evidence="1 2">
    <name type="scientific">Brachionus plicatilis</name>
    <name type="common">Marine rotifer</name>
    <name type="synonym">Brachionus muelleri</name>
    <dbReference type="NCBI Taxonomy" id="10195"/>
    <lineage>
        <taxon>Eukaryota</taxon>
        <taxon>Metazoa</taxon>
        <taxon>Spiralia</taxon>
        <taxon>Gnathifera</taxon>
        <taxon>Rotifera</taxon>
        <taxon>Eurotatoria</taxon>
        <taxon>Monogononta</taxon>
        <taxon>Pseudotrocha</taxon>
        <taxon>Ploima</taxon>
        <taxon>Brachionidae</taxon>
        <taxon>Brachionus</taxon>
    </lineage>
</organism>
<sequence>MLMILGNSQEYVLNCYLQLLLILSSLGTCPKTKNARVCMITKIVDPKFLVKLANLEFYLAHMGPIESLLKIMRKFQKPIM</sequence>
<dbReference type="AlphaFoldDB" id="A0A3M7P3K2"/>
<reference evidence="1 2" key="1">
    <citation type="journal article" date="2018" name="Sci. Rep.">
        <title>Genomic signatures of local adaptation to the degree of environmental predictability in rotifers.</title>
        <authorList>
            <person name="Franch-Gras L."/>
            <person name="Hahn C."/>
            <person name="Garcia-Roger E.M."/>
            <person name="Carmona M.J."/>
            <person name="Serra M."/>
            <person name="Gomez A."/>
        </authorList>
    </citation>
    <scope>NUCLEOTIDE SEQUENCE [LARGE SCALE GENOMIC DNA]</scope>
    <source>
        <strain evidence="1">HYR1</strain>
    </source>
</reference>
<dbReference type="EMBL" id="REGN01013694">
    <property type="protein sequence ID" value="RMZ93583.1"/>
    <property type="molecule type" value="Genomic_DNA"/>
</dbReference>
<name>A0A3M7P3K2_BRAPC</name>